<evidence type="ECO:0000313" key="1">
    <source>
        <dbReference type="EMBL" id="QAT66788.1"/>
    </source>
</evidence>
<evidence type="ECO:0000313" key="2">
    <source>
        <dbReference type="Proteomes" id="UP000288675"/>
    </source>
</evidence>
<dbReference type="AlphaFoldDB" id="A0AAJ3Z138"/>
<accession>A0AAJ3Z138</accession>
<dbReference type="GeneID" id="82854804"/>
<gene>
    <name evidence="1" type="ORF">EQZ20_19190</name>
</gene>
<name>A0AAJ3Z138_9BACI</name>
<proteinExistence type="predicted"/>
<dbReference type="EMBL" id="CP035232">
    <property type="protein sequence ID" value="QAT66788.1"/>
    <property type="molecule type" value="Genomic_DNA"/>
</dbReference>
<dbReference type="KEGG" id="bgy:BGLY_3822"/>
<organism evidence="1 2">
    <name type="scientific">Bacillus glycinifermentans</name>
    <dbReference type="NCBI Taxonomy" id="1664069"/>
    <lineage>
        <taxon>Bacteria</taxon>
        <taxon>Bacillati</taxon>
        <taxon>Bacillota</taxon>
        <taxon>Bacilli</taxon>
        <taxon>Bacillales</taxon>
        <taxon>Bacillaceae</taxon>
        <taxon>Bacillus</taxon>
    </lineage>
</organism>
<dbReference type="Proteomes" id="UP000288675">
    <property type="component" value="Chromosome"/>
</dbReference>
<dbReference type="RefSeq" id="WP_052948506.1">
    <property type="nucleotide sequence ID" value="NZ_CP035232.1"/>
</dbReference>
<sequence length="66" mass="7643">MGKRVAVDFTYEEAKQSADAQYERKQVILNYALRYYLFEHCPPTEKGALTAERQLQEKACLDVLNS</sequence>
<reference evidence="1 2" key="1">
    <citation type="submission" date="2019-01" db="EMBL/GenBank/DDBJ databases">
        <title>Genome sequence of Bacillus glycinifermentans SRCM103574.</title>
        <authorList>
            <person name="Kong H.-J."/>
            <person name="Jeong S.-Y."/>
            <person name="Jeong D.-Y."/>
        </authorList>
    </citation>
    <scope>NUCLEOTIDE SEQUENCE [LARGE SCALE GENOMIC DNA]</scope>
    <source>
        <strain evidence="1 2">SRCM103574</strain>
    </source>
</reference>
<protein>
    <submittedName>
        <fullName evidence="1">Uncharacterized protein</fullName>
    </submittedName>
</protein>